<dbReference type="PANTHER" id="PTHR11142">
    <property type="entry name" value="PSEUDOURIDYLATE SYNTHASE"/>
    <property type="match status" value="1"/>
</dbReference>
<dbReference type="HAMAP" id="MF_00171">
    <property type="entry name" value="TruA"/>
    <property type="match status" value="1"/>
</dbReference>
<dbReference type="InterPro" id="IPR020094">
    <property type="entry name" value="TruA/RsuA/RluB/E/F_N"/>
</dbReference>
<dbReference type="EMBL" id="JABBFR010000006">
    <property type="protein sequence ID" value="MBT0724079.1"/>
    <property type="molecule type" value="Genomic_DNA"/>
</dbReference>
<dbReference type="SUPFAM" id="SSF55120">
    <property type="entry name" value="Pseudouridine synthase"/>
    <property type="match status" value="1"/>
</dbReference>
<evidence type="ECO:0000256" key="4">
    <source>
        <dbReference type="HAMAP-Rule" id="MF_00171"/>
    </source>
</evidence>
<keyword evidence="2 4" id="KW-0819">tRNA processing</keyword>
<name>A0ABS5SVN4_9GAMM</name>
<dbReference type="Proteomes" id="UP000790096">
    <property type="component" value="Unassembled WGS sequence"/>
</dbReference>
<dbReference type="RefSeq" id="WP_214236768.1">
    <property type="nucleotide sequence ID" value="NZ_JABBFR010000006.1"/>
</dbReference>
<comment type="caution">
    <text evidence="4">Lacks conserved residue(s) required for the propagation of feature annotation.</text>
</comment>
<dbReference type="InterPro" id="IPR020095">
    <property type="entry name" value="PsdUridine_synth_TruA_C"/>
</dbReference>
<dbReference type="GO" id="GO:0160147">
    <property type="term" value="F:tRNA pseudouridine(38-40) synthase activity"/>
    <property type="evidence" value="ECO:0007669"/>
    <property type="project" value="UniProtKB-EC"/>
</dbReference>
<organism evidence="7 8">
    <name type="scientific">Rosenbergiella gaditana</name>
    <dbReference type="NCBI Taxonomy" id="2726987"/>
    <lineage>
        <taxon>Bacteria</taxon>
        <taxon>Pseudomonadati</taxon>
        <taxon>Pseudomonadota</taxon>
        <taxon>Gammaproteobacteria</taxon>
        <taxon>Enterobacterales</taxon>
        <taxon>Erwiniaceae</taxon>
        <taxon>Rosenbergiella</taxon>
    </lineage>
</organism>
<dbReference type="PIRSF" id="PIRSF001430">
    <property type="entry name" value="tRNA_psdUrid_synth"/>
    <property type="match status" value="1"/>
</dbReference>
<accession>A0ABS5SVN4</accession>
<gene>
    <name evidence="4 7" type="primary">truA</name>
    <name evidence="7" type="ORF">HH682_06425</name>
</gene>
<proteinExistence type="inferred from homology"/>
<evidence type="ECO:0000259" key="6">
    <source>
        <dbReference type="Pfam" id="PF01416"/>
    </source>
</evidence>
<dbReference type="Gene3D" id="3.30.70.660">
    <property type="entry name" value="Pseudouridine synthase I, catalytic domain, C-terminal subdomain"/>
    <property type="match status" value="1"/>
</dbReference>
<comment type="function">
    <text evidence="4">Formation of pseudouridine at positions 38, 39 and 40 in the anticodon stem and loop of transfer RNAs.</text>
</comment>
<feature type="active site" description="Nucleophile" evidence="4">
    <location>
        <position position="58"/>
    </location>
</feature>
<dbReference type="NCBIfam" id="TIGR00071">
    <property type="entry name" value="hisT_truA"/>
    <property type="match status" value="1"/>
</dbReference>
<dbReference type="Gene3D" id="3.30.70.580">
    <property type="entry name" value="Pseudouridine synthase I, catalytic domain, N-terminal subdomain"/>
    <property type="match status" value="1"/>
</dbReference>
<comment type="similarity">
    <text evidence="1 4 5">Belongs to the tRNA pseudouridine synthase TruA family.</text>
</comment>
<sequence length="284" mass="32016">MSLIEAPYKIALGIEYDGSRYYGWQRQREVRSVQQVLEKALTQVANHPIDVFCAGRTDAGVHGTGQVVHFETQAKRADAAWTLGVNANLPDDVAVRWVKAVPDEFHARFSATARRYRYVIYNERLRPAILGKGLTHYYHPLDTEKMHRAAQSLLGENDFTSFRAVQCQSRTPWRNISHINVVRQGSFVIVDIKANAFVHHMVRNIVGSLLEVGVGNQPEQWIADLLALRDRTQAAATARAEGLYLVAVDYPEHFALPKPALGPLFLADENHLFNKEPCNAINDY</sequence>
<evidence type="ECO:0000313" key="7">
    <source>
        <dbReference type="EMBL" id="MBT0724079.1"/>
    </source>
</evidence>
<dbReference type="InterPro" id="IPR020103">
    <property type="entry name" value="PsdUridine_synth_cat_dom_sf"/>
</dbReference>
<comment type="caution">
    <text evidence="7">The sequence shown here is derived from an EMBL/GenBank/DDBJ whole genome shotgun (WGS) entry which is preliminary data.</text>
</comment>
<evidence type="ECO:0000256" key="1">
    <source>
        <dbReference type="ARBA" id="ARBA00009375"/>
    </source>
</evidence>
<dbReference type="InterPro" id="IPR020097">
    <property type="entry name" value="PsdUridine_synth_TruA_a/b_dom"/>
</dbReference>
<dbReference type="PANTHER" id="PTHR11142:SF0">
    <property type="entry name" value="TRNA PSEUDOURIDINE SYNTHASE-LIKE 1"/>
    <property type="match status" value="1"/>
</dbReference>
<comment type="subunit">
    <text evidence="4">Homodimer.</text>
</comment>
<feature type="domain" description="Pseudouridine synthase I TruA alpha/beta" evidence="6">
    <location>
        <begin position="15"/>
        <end position="109"/>
    </location>
</feature>
<keyword evidence="3 4" id="KW-0413">Isomerase</keyword>
<feature type="domain" description="Pseudouridine synthase I TruA alpha/beta" evidence="6">
    <location>
        <begin position="149"/>
        <end position="251"/>
    </location>
</feature>
<evidence type="ECO:0000313" key="8">
    <source>
        <dbReference type="Proteomes" id="UP000790096"/>
    </source>
</evidence>
<feature type="binding site" evidence="4">
    <location>
        <position position="116"/>
    </location>
    <ligand>
        <name>substrate</name>
    </ligand>
</feature>
<keyword evidence="8" id="KW-1185">Reference proteome</keyword>
<evidence type="ECO:0000256" key="3">
    <source>
        <dbReference type="ARBA" id="ARBA00023235"/>
    </source>
</evidence>
<evidence type="ECO:0000256" key="5">
    <source>
        <dbReference type="RuleBase" id="RU003792"/>
    </source>
</evidence>
<protein>
    <recommendedName>
        <fullName evidence="4">tRNA pseudouridine synthase A</fullName>
        <ecNumber evidence="4">5.4.99.12</ecNumber>
    </recommendedName>
    <alternativeName>
        <fullName evidence="4">tRNA pseudouridine(38-40) synthase</fullName>
    </alternativeName>
    <alternativeName>
        <fullName evidence="4">tRNA pseudouridylate synthase I</fullName>
    </alternativeName>
    <alternativeName>
        <fullName evidence="4">tRNA-uridine isomerase I</fullName>
    </alternativeName>
</protein>
<reference evidence="7 8" key="1">
    <citation type="submission" date="2020-04" db="EMBL/GenBank/DDBJ databases">
        <title>Genome sequencing of Rosenbergiella species.</title>
        <authorList>
            <person name="Alvarez-Perez S."/>
            <person name="Lievens B."/>
        </authorList>
    </citation>
    <scope>NUCLEOTIDE SEQUENCE [LARGE SCALE GENOMIC DNA]</scope>
    <source>
        <strain evidence="7 8">S61</strain>
    </source>
</reference>
<dbReference type="InterPro" id="IPR001406">
    <property type="entry name" value="PsdUridine_synth_TruA"/>
</dbReference>
<dbReference type="CDD" id="cd02570">
    <property type="entry name" value="PseudoU_synth_EcTruA"/>
    <property type="match status" value="1"/>
</dbReference>
<comment type="catalytic activity">
    <reaction evidence="4 5">
        <text>uridine(38/39/40) in tRNA = pseudouridine(38/39/40) in tRNA</text>
        <dbReference type="Rhea" id="RHEA:22376"/>
        <dbReference type="Rhea" id="RHEA-COMP:10085"/>
        <dbReference type="Rhea" id="RHEA-COMP:10087"/>
        <dbReference type="ChEBI" id="CHEBI:65314"/>
        <dbReference type="ChEBI" id="CHEBI:65315"/>
        <dbReference type="EC" id="5.4.99.12"/>
    </reaction>
</comment>
<dbReference type="Pfam" id="PF01416">
    <property type="entry name" value="PseudoU_synth_1"/>
    <property type="match status" value="2"/>
</dbReference>
<dbReference type="EC" id="5.4.99.12" evidence="4"/>
<evidence type="ECO:0000256" key="2">
    <source>
        <dbReference type="ARBA" id="ARBA00022694"/>
    </source>
</evidence>